<evidence type="ECO:0000313" key="4">
    <source>
        <dbReference type="Proteomes" id="UP000262802"/>
    </source>
</evidence>
<dbReference type="InterPro" id="IPR050811">
    <property type="entry name" value="Phosphate_ABC_transporter"/>
</dbReference>
<name>A0A3B7RGC0_9BACT</name>
<dbReference type="KEGG" id="hyh:D3Y59_15235"/>
<evidence type="ECO:0000313" key="3">
    <source>
        <dbReference type="EMBL" id="AYA38276.1"/>
    </source>
</evidence>
<reference evidence="3 4" key="1">
    <citation type="submission" date="2018-09" db="EMBL/GenBank/DDBJ databases">
        <title>Hymenobacter medium sp. nov., isolated from R2A medium.</title>
        <authorList>
            <person name="Yingchao G."/>
        </authorList>
    </citation>
    <scope>NUCLEOTIDE SEQUENCE [LARGE SCALE GENOMIC DNA]</scope>
    <source>
        <strain evidence="4">sh-6</strain>
    </source>
</reference>
<accession>A0A3B7RGC0</accession>
<dbReference type="Pfam" id="PF12849">
    <property type="entry name" value="PBP_like_2"/>
    <property type="match status" value="1"/>
</dbReference>
<evidence type="ECO:0000259" key="2">
    <source>
        <dbReference type="Pfam" id="PF12849"/>
    </source>
</evidence>
<sequence>MTLFSAKGRTVAWAALALGATLLSSCNRTNPDGSVAVEDTPTTGNVRVSIDNTFEPILKSHVDTFQKLYQYARIDASYKPEQEAMRDLLDDKVRAVVVARPLNTDEQAVFDRLKIVPRTTPIATDGVAIIVHPSNPDSLLTLVQLRDIFMGTATKWSQVGSKASKLGVINVVFDQNRSSTARYVQDSITRGAALSKQVFASESNPKLIDYVATHPNAIGVIGVNWISDQDDSQAQGFLHKVRVAAISKASQPTRTSDYVKPYQAYLATGEYPLRRKLFIISREARAGLGTGFASFVAGNKGQLIFLKSGLMPATGQVRLVQANRQ</sequence>
<keyword evidence="4" id="KW-1185">Reference proteome</keyword>
<dbReference type="Proteomes" id="UP000262802">
    <property type="component" value="Chromosome"/>
</dbReference>
<proteinExistence type="predicted"/>
<dbReference type="PANTHER" id="PTHR30570:SF1">
    <property type="entry name" value="PHOSPHATE-BINDING PROTEIN PSTS"/>
    <property type="match status" value="1"/>
</dbReference>
<gene>
    <name evidence="3" type="ORF">D3Y59_15235</name>
</gene>
<dbReference type="EMBL" id="CP032317">
    <property type="protein sequence ID" value="AYA38276.1"/>
    <property type="molecule type" value="Genomic_DNA"/>
</dbReference>
<protein>
    <submittedName>
        <fullName evidence="3">Phosphate ABC transporter substrate-binding protein, PhoT family</fullName>
    </submittedName>
</protein>
<dbReference type="InterPro" id="IPR024370">
    <property type="entry name" value="PBP_domain"/>
</dbReference>
<dbReference type="Gene3D" id="3.40.190.10">
    <property type="entry name" value="Periplasmic binding protein-like II"/>
    <property type="match status" value="2"/>
</dbReference>
<dbReference type="PANTHER" id="PTHR30570">
    <property type="entry name" value="PERIPLASMIC PHOSPHATE BINDING COMPONENT OF PHOSPHATE ABC TRANSPORTER"/>
    <property type="match status" value="1"/>
</dbReference>
<dbReference type="AlphaFoldDB" id="A0A3B7RGC0"/>
<dbReference type="PROSITE" id="PS51257">
    <property type="entry name" value="PROKAR_LIPOPROTEIN"/>
    <property type="match status" value="1"/>
</dbReference>
<dbReference type="SUPFAM" id="SSF53850">
    <property type="entry name" value="Periplasmic binding protein-like II"/>
    <property type="match status" value="1"/>
</dbReference>
<dbReference type="RefSeq" id="WP_119445826.1">
    <property type="nucleotide sequence ID" value="NZ_CP032317.1"/>
</dbReference>
<feature type="domain" description="PBP" evidence="2">
    <location>
        <begin position="38"/>
        <end position="299"/>
    </location>
</feature>
<keyword evidence="1" id="KW-0732">Signal</keyword>
<organism evidence="3 4">
    <name type="scientific">Hymenobacter oligotrophus</name>
    <dbReference type="NCBI Taxonomy" id="2319843"/>
    <lineage>
        <taxon>Bacteria</taxon>
        <taxon>Pseudomonadati</taxon>
        <taxon>Bacteroidota</taxon>
        <taxon>Cytophagia</taxon>
        <taxon>Cytophagales</taxon>
        <taxon>Hymenobacteraceae</taxon>
        <taxon>Hymenobacter</taxon>
    </lineage>
</organism>
<evidence type="ECO:0000256" key="1">
    <source>
        <dbReference type="ARBA" id="ARBA00022729"/>
    </source>
</evidence>
<dbReference type="OrthoDB" id="1450880at2"/>